<evidence type="ECO:0000256" key="4">
    <source>
        <dbReference type="ARBA" id="ARBA00022695"/>
    </source>
</evidence>
<dbReference type="EMBL" id="PTIS01000006">
    <property type="protein sequence ID" value="PPK48490.1"/>
    <property type="molecule type" value="Genomic_DNA"/>
</dbReference>
<dbReference type="Proteomes" id="UP000239863">
    <property type="component" value="Unassembled WGS sequence"/>
</dbReference>
<organism evidence="9 10">
    <name type="scientific">Clostridium algidicarnis DSM 15099</name>
    <dbReference type="NCBI Taxonomy" id="1121295"/>
    <lineage>
        <taxon>Bacteria</taxon>
        <taxon>Bacillati</taxon>
        <taxon>Bacillota</taxon>
        <taxon>Clostridia</taxon>
        <taxon>Eubacteriales</taxon>
        <taxon>Clostridiaceae</taxon>
        <taxon>Clostridium</taxon>
    </lineage>
</organism>
<dbReference type="GO" id="GO:0003887">
    <property type="term" value="F:DNA-directed DNA polymerase activity"/>
    <property type="evidence" value="ECO:0007669"/>
    <property type="project" value="UniProtKB-KW"/>
</dbReference>
<name>A0A2S6FYG6_9CLOT</name>
<evidence type="ECO:0000313" key="9">
    <source>
        <dbReference type="EMBL" id="PPK48490.1"/>
    </source>
</evidence>
<evidence type="ECO:0000256" key="6">
    <source>
        <dbReference type="ARBA" id="ARBA00022932"/>
    </source>
</evidence>
<keyword evidence="3" id="KW-0808">Transferase</keyword>
<gene>
    <name evidence="9" type="ORF">BD821_10610</name>
</gene>
<keyword evidence="4" id="KW-0548">Nucleotidyltransferase</keyword>
<comment type="catalytic activity">
    <reaction evidence="7">
        <text>DNA(n) + a 2'-deoxyribonucleoside 5'-triphosphate = DNA(n+1) + diphosphate</text>
        <dbReference type="Rhea" id="RHEA:22508"/>
        <dbReference type="Rhea" id="RHEA-COMP:17339"/>
        <dbReference type="Rhea" id="RHEA-COMP:17340"/>
        <dbReference type="ChEBI" id="CHEBI:33019"/>
        <dbReference type="ChEBI" id="CHEBI:61560"/>
        <dbReference type="ChEBI" id="CHEBI:173112"/>
        <dbReference type="EC" id="2.7.7.7"/>
    </reaction>
</comment>
<dbReference type="Pfam" id="PF09115">
    <property type="entry name" value="DNApol3-delta_C"/>
    <property type="match status" value="1"/>
</dbReference>
<evidence type="ECO:0000259" key="8">
    <source>
        <dbReference type="Pfam" id="PF09115"/>
    </source>
</evidence>
<dbReference type="EC" id="2.7.7.7" evidence="1"/>
<evidence type="ECO:0000256" key="1">
    <source>
        <dbReference type="ARBA" id="ARBA00012417"/>
    </source>
</evidence>
<dbReference type="STRING" id="37659.GCA_000703125_00753"/>
<dbReference type="InterPro" id="IPR027417">
    <property type="entry name" value="P-loop_NTPase"/>
</dbReference>
<dbReference type="PANTHER" id="PTHR11669:SF8">
    <property type="entry name" value="DNA POLYMERASE III SUBUNIT DELTA"/>
    <property type="match status" value="1"/>
</dbReference>
<dbReference type="AlphaFoldDB" id="A0A2S6FYG6"/>
<evidence type="ECO:0000313" key="10">
    <source>
        <dbReference type="Proteomes" id="UP000239863"/>
    </source>
</evidence>
<proteinExistence type="predicted"/>
<dbReference type="NCBIfam" id="NF004047">
    <property type="entry name" value="PRK05564.1"/>
    <property type="match status" value="1"/>
</dbReference>
<dbReference type="SUPFAM" id="SSF52540">
    <property type="entry name" value="P-loop containing nucleoside triphosphate hydrolases"/>
    <property type="match status" value="1"/>
</dbReference>
<comment type="caution">
    <text evidence="9">The sequence shown here is derived from an EMBL/GenBank/DDBJ whole genome shotgun (WGS) entry which is preliminary data.</text>
</comment>
<dbReference type="GeneID" id="75089688"/>
<dbReference type="RefSeq" id="WP_029451464.1">
    <property type="nucleotide sequence ID" value="NZ_PTIS01000006.1"/>
</dbReference>
<dbReference type="PANTHER" id="PTHR11669">
    <property type="entry name" value="REPLICATION FACTOR C / DNA POLYMERASE III GAMMA-TAU SUBUNIT"/>
    <property type="match status" value="1"/>
</dbReference>
<reference evidence="9 10" key="1">
    <citation type="submission" date="2018-02" db="EMBL/GenBank/DDBJ databases">
        <title>Genomic Encyclopedia of Archaeal and Bacterial Type Strains, Phase II (KMG-II): from individual species to whole genera.</title>
        <authorList>
            <person name="Goeker M."/>
        </authorList>
    </citation>
    <scope>NUCLEOTIDE SEQUENCE [LARGE SCALE GENOMIC DNA]</scope>
    <source>
        <strain evidence="9 10">DSM 15099</strain>
    </source>
</reference>
<dbReference type="OrthoDB" id="9810148at2"/>
<feature type="domain" description="DNA polymerase III delta subunit C-terminal" evidence="8">
    <location>
        <begin position="226"/>
        <end position="307"/>
    </location>
</feature>
<evidence type="ECO:0000256" key="2">
    <source>
        <dbReference type="ARBA" id="ARBA00014363"/>
    </source>
</evidence>
<evidence type="ECO:0000256" key="7">
    <source>
        <dbReference type="ARBA" id="ARBA00049244"/>
    </source>
</evidence>
<keyword evidence="5" id="KW-0235">DNA replication</keyword>
<dbReference type="GO" id="GO:0009360">
    <property type="term" value="C:DNA polymerase III complex"/>
    <property type="evidence" value="ECO:0007669"/>
    <property type="project" value="InterPro"/>
</dbReference>
<dbReference type="InterPro" id="IPR015199">
    <property type="entry name" value="DNA_pol_III_delta_C"/>
</dbReference>
<dbReference type="GO" id="GO:0006261">
    <property type="term" value="P:DNA-templated DNA replication"/>
    <property type="evidence" value="ECO:0007669"/>
    <property type="project" value="TreeGrafter"/>
</dbReference>
<evidence type="ECO:0000256" key="5">
    <source>
        <dbReference type="ARBA" id="ARBA00022705"/>
    </source>
</evidence>
<dbReference type="Gene3D" id="1.20.272.10">
    <property type="match status" value="1"/>
</dbReference>
<dbReference type="Pfam" id="PF13177">
    <property type="entry name" value="DNA_pol3_delta2"/>
    <property type="match status" value="1"/>
</dbReference>
<dbReference type="GO" id="GO:0003677">
    <property type="term" value="F:DNA binding"/>
    <property type="evidence" value="ECO:0007669"/>
    <property type="project" value="InterPro"/>
</dbReference>
<evidence type="ECO:0000256" key="3">
    <source>
        <dbReference type="ARBA" id="ARBA00022679"/>
    </source>
</evidence>
<accession>A0A2S6FYG6</accession>
<protein>
    <recommendedName>
        <fullName evidence="2">DNA polymerase III subunit delta'</fullName>
        <ecNumber evidence="1">2.7.7.7</ecNumber>
    </recommendedName>
</protein>
<dbReference type="Gene3D" id="3.40.50.300">
    <property type="entry name" value="P-loop containing nucleotide triphosphate hydrolases"/>
    <property type="match status" value="1"/>
</dbReference>
<keyword evidence="6" id="KW-0239">DNA-directed DNA polymerase</keyword>
<sequence>MKKVIGHEKIIASLDNSIKNQTLSHAYLLIGEDGIGKSVIASNLAIKILGKEEEKEYADIIHYRNIKKGMGVNEIRELIEEINKKPFEGEKKVIIIYKTEKMTQQAQNAFLKTIEEPPKGVHIILLCENSEAILDTMKSRCQIHKLNMLTEEEIRQYINENYKMLKEEEIKVIVSFSGGIPGRIDKYLNDDSFNNMRDLGFNILKDSNCKDMEYVVKYELEILKFKDKYEDLFTIMLSFIRDIMVYKETGNEDIVINKDKIESVSYMSREVSFTKLNRLVNVINDTKYSLDRNANAAMTLDVMLLNILEV</sequence>
<dbReference type="InterPro" id="IPR050238">
    <property type="entry name" value="DNA_Rep/Repair_Clamp_Loader"/>
</dbReference>